<keyword evidence="8 15" id="KW-0489">Methyltransferase</keyword>
<evidence type="ECO:0000256" key="4">
    <source>
        <dbReference type="ARBA" id="ARBA00011738"/>
    </source>
</evidence>
<comment type="subunit">
    <text evidence="4 15 17">Homodimer.</text>
</comment>
<dbReference type="GO" id="GO:0002939">
    <property type="term" value="P:tRNA N1-guanine methylation"/>
    <property type="evidence" value="ECO:0007669"/>
    <property type="project" value="TreeGrafter"/>
</dbReference>
<sequence length="228" mass="25501">MKISVLTIFPEMYEALNSSVIGKALEKELFSVEVYNIRDYSLNKHKKCDDYPFGGGAGMVMTPQPLHDAITAADPAHEAVRIYLSPKGKTLDQKTVTELAKLDHIVLINGSYEGIDERIIELDVDRELSIGDYVLTSGDLASLVVINAVARYIPDVLGSEQSTDEESFSAGTLEYPQYTRPQEFMGLRVPEVLLSGNHAEIAAWRRKESLRITAERRPDLLSEKDERK</sequence>
<dbReference type="PIRSF" id="PIRSF000386">
    <property type="entry name" value="tRNA_mtase"/>
    <property type="match status" value="1"/>
</dbReference>
<protein>
    <recommendedName>
        <fullName evidence="6 15">tRNA (guanine-N(1)-)-methyltransferase</fullName>
        <ecNumber evidence="5 15">2.1.1.228</ecNumber>
    </recommendedName>
    <alternativeName>
        <fullName evidence="12 15">M1G-methyltransferase</fullName>
    </alternativeName>
    <alternativeName>
        <fullName evidence="13 15">tRNA [GM37] methyltransferase</fullName>
    </alternativeName>
</protein>
<dbReference type="EC" id="2.1.1.228" evidence="5 15"/>
<evidence type="ECO:0000256" key="11">
    <source>
        <dbReference type="ARBA" id="ARBA00022694"/>
    </source>
</evidence>
<evidence type="ECO:0000256" key="9">
    <source>
        <dbReference type="ARBA" id="ARBA00022679"/>
    </source>
</evidence>
<proteinExistence type="inferred from homology"/>
<dbReference type="NCBIfam" id="NF000648">
    <property type="entry name" value="PRK00026.1"/>
    <property type="match status" value="1"/>
</dbReference>
<dbReference type="FunFam" id="3.40.1280.10:FF:000001">
    <property type="entry name" value="tRNA (guanine-N(1)-)-methyltransferase"/>
    <property type="match status" value="1"/>
</dbReference>
<dbReference type="GO" id="GO:0052906">
    <property type="term" value="F:tRNA (guanine(37)-N1)-methyltransferase activity"/>
    <property type="evidence" value="ECO:0007669"/>
    <property type="project" value="UniProtKB-UniRule"/>
</dbReference>
<dbReference type="Pfam" id="PF01746">
    <property type="entry name" value="tRNA_m1G_MT"/>
    <property type="match status" value="1"/>
</dbReference>
<keyword evidence="10 15" id="KW-0949">S-adenosyl-L-methionine</keyword>
<evidence type="ECO:0000259" key="18">
    <source>
        <dbReference type="Pfam" id="PF01746"/>
    </source>
</evidence>
<dbReference type="SUPFAM" id="SSF75217">
    <property type="entry name" value="alpha/beta knot"/>
    <property type="match status" value="1"/>
</dbReference>
<feature type="binding site" evidence="15 16">
    <location>
        <position position="110"/>
    </location>
    <ligand>
        <name>S-adenosyl-L-methionine</name>
        <dbReference type="ChEBI" id="CHEBI:59789"/>
    </ligand>
</feature>
<evidence type="ECO:0000256" key="10">
    <source>
        <dbReference type="ARBA" id="ARBA00022691"/>
    </source>
</evidence>
<evidence type="ECO:0000256" key="15">
    <source>
        <dbReference type="HAMAP-Rule" id="MF_00605"/>
    </source>
</evidence>
<reference evidence="19" key="1">
    <citation type="submission" date="2020-10" db="EMBL/GenBank/DDBJ databases">
        <authorList>
            <person name="Gilroy R."/>
        </authorList>
    </citation>
    <scope>NUCLEOTIDE SEQUENCE</scope>
    <source>
        <strain evidence="19">517</strain>
    </source>
</reference>
<dbReference type="InterPro" id="IPR029028">
    <property type="entry name" value="Alpha/beta_knot_MTases"/>
</dbReference>
<evidence type="ECO:0000256" key="2">
    <source>
        <dbReference type="ARBA" id="ARBA00004496"/>
    </source>
</evidence>
<evidence type="ECO:0000256" key="6">
    <source>
        <dbReference type="ARBA" id="ARBA00014679"/>
    </source>
</evidence>
<feature type="binding site" evidence="15 16">
    <location>
        <begin position="130"/>
        <end position="135"/>
    </location>
    <ligand>
        <name>S-adenosyl-L-methionine</name>
        <dbReference type="ChEBI" id="CHEBI:59789"/>
    </ligand>
</feature>
<dbReference type="GO" id="GO:0005829">
    <property type="term" value="C:cytosol"/>
    <property type="evidence" value="ECO:0007669"/>
    <property type="project" value="TreeGrafter"/>
</dbReference>
<dbReference type="Proteomes" id="UP000727857">
    <property type="component" value="Unassembled WGS sequence"/>
</dbReference>
<dbReference type="Gene3D" id="1.10.1270.20">
    <property type="entry name" value="tRNA(m1g37)methyltransferase, domain 2"/>
    <property type="match status" value="1"/>
</dbReference>
<evidence type="ECO:0000313" key="20">
    <source>
        <dbReference type="Proteomes" id="UP000727857"/>
    </source>
</evidence>
<evidence type="ECO:0000256" key="14">
    <source>
        <dbReference type="ARBA" id="ARBA00047783"/>
    </source>
</evidence>
<evidence type="ECO:0000256" key="5">
    <source>
        <dbReference type="ARBA" id="ARBA00012807"/>
    </source>
</evidence>
<keyword evidence="9 15" id="KW-0808">Transferase</keyword>
<dbReference type="FunFam" id="1.10.1270.20:FF:000001">
    <property type="entry name" value="tRNA (guanine-N(1)-)-methyltransferase"/>
    <property type="match status" value="1"/>
</dbReference>
<organism evidence="19 20">
    <name type="scientific">Candidatus Stercoripulliclostridium pullicola</name>
    <dbReference type="NCBI Taxonomy" id="2840953"/>
    <lineage>
        <taxon>Bacteria</taxon>
        <taxon>Bacillati</taxon>
        <taxon>Bacillota</taxon>
        <taxon>Clostridia</taxon>
        <taxon>Eubacteriales</taxon>
        <taxon>Candidatus Stercoripulliclostridium</taxon>
    </lineage>
</organism>
<evidence type="ECO:0000256" key="16">
    <source>
        <dbReference type="PIRSR" id="PIRSR000386-1"/>
    </source>
</evidence>
<gene>
    <name evidence="15 19" type="primary">trmD</name>
    <name evidence="19" type="ORF">IAB16_03645</name>
</gene>
<keyword evidence="7 15" id="KW-0963">Cytoplasm</keyword>
<comment type="catalytic activity">
    <reaction evidence="14 15 17">
        <text>guanosine(37) in tRNA + S-adenosyl-L-methionine = N(1)-methylguanosine(37) in tRNA + S-adenosyl-L-homocysteine + H(+)</text>
        <dbReference type="Rhea" id="RHEA:36899"/>
        <dbReference type="Rhea" id="RHEA-COMP:10145"/>
        <dbReference type="Rhea" id="RHEA-COMP:10147"/>
        <dbReference type="ChEBI" id="CHEBI:15378"/>
        <dbReference type="ChEBI" id="CHEBI:57856"/>
        <dbReference type="ChEBI" id="CHEBI:59789"/>
        <dbReference type="ChEBI" id="CHEBI:73542"/>
        <dbReference type="ChEBI" id="CHEBI:74269"/>
        <dbReference type="EC" id="2.1.1.228"/>
    </reaction>
</comment>
<dbReference type="HAMAP" id="MF_00605">
    <property type="entry name" value="TrmD"/>
    <property type="match status" value="1"/>
</dbReference>
<evidence type="ECO:0000256" key="7">
    <source>
        <dbReference type="ARBA" id="ARBA00022490"/>
    </source>
</evidence>
<name>A0A940ICI1_9FIRM</name>
<dbReference type="Gene3D" id="3.40.1280.10">
    <property type="match status" value="1"/>
</dbReference>
<dbReference type="InterPro" id="IPR016009">
    <property type="entry name" value="tRNA_MeTrfase_TRMD/TRM10"/>
</dbReference>
<dbReference type="CDD" id="cd18080">
    <property type="entry name" value="TrmD-like"/>
    <property type="match status" value="1"/>
</dbReference>
<evidence type="ECO:0000256" key="17">
    <source>
        <dbReference type="RuleBase" id="RU003464"/>
    </source>
</evidence>
<dbReference type="InterPro" id="IPR029026">
    <property type="entry name" value="tRNA_m1G_MTases_N"/>
</dbReference>
<comment type="caution">
    <text evidence="19">The sequence shown here is derived from an EMBL/GenBank/DDBJ whole genome shotgun (WGS) entry which is preliminary data.</text>
</comment>
<dbReference type="NCBIfam" id="TIGR00088">
    <property type="entry name" value="trmD"/>
    <property type="match status" value="1"/>
</dbReference>
<evidence type="ECO:0000256" key="12">
    <source>
        <dbReference type="ARBA" id="ARBA00029736"/>
    </source>
</evidence>
<comment type="function">
    <text evidence="1 15 17">Specifically methylates guanosine-37 in various tRNAs.</text>
</comment>
<reference evidence="19" key="2">
    <citation type="journal article" date="2021" name="PeerJ">
        <title>Extensive microbial diversity within the chicken gut microbiome revealed by metagenomics and culture.</title>
        <authorList>
            <person name="Gilroy R."/>
            <person name="Ravi A."/>
            <person name="Getino M."/>
            <person name="Pursley I."/>
            <person name="Horton D.L."/>
            <person name="Alikhan N.F."/>
            <person name="Baker D."/>
            <person name="Gharbi K."/>
            <person name="Hall N."/>
            <person name="Watson M."/>
            <person name="Adriaenssens E.M."/>
            <person name="Foster-Nyarko E."/>
            <person name="Jarju S."/>
            <person name="Secka A."/>
            <person name="Antonio M."/>
            <person name="Oren A."/>
            <person name="Chaudhuri R.R."/>
            <person name="La Ragione R."/>
            <person name="Hildebrand F."/>
            <person name="Pallen M.J."/>
        </authorList>
    </citation>
    <scope>NUCLEOTIDE SEQUENCE</scope>
    <source>
        <strain evidence="19">517</strain>
    </source>
</reference>
<dbReference type="PANTHER" id="PTHR46417:SF1">
    <property type="entry name" value="TRNA (GUANINE-N(1)-)-METHYLTRANSFERASE"/>
    <property type="match status" value="1"/>
</dbReference>
<keyword evidence="11 15" id="KW-0819">tRNA processing</keyword>
<evidence type="ECO:0000256" key="13">
    <source>
        <dbReference type="ARBA" id="ARBA00033392"/>
    </source>
</evidence>
<feature type="domain" description="tRNA methyltransferase TRMD/TRM10-type" evidence="18">
    <location>
        <begin position="1"/>
        <end position="222"/>
    </location>
</feature>
<dbReference type="PANTHER" id="PTHR46417">
    <property type="entry name" value="TRNA (GUANINE-N(1)-)-METHYLTRANSFERASE"/>
    <property type="match status" value="1"/>
</dbReference>
<evidence type="ECO:0000256" key="1">
    <source>
        <dbReference type="ARBA" id="ARBA00002634"/>
    </source>
</evidence>
<evidence type="ECO:0000256" key="3">
    <source>
        <dbReference type="ARBA" id="ARBA00007630"/>
    </source>
</evidence>
<dbReference type="EMBL" id="JADINF010000089">
    <property type="protein sequence ID" value="MBO8424089.1"/>
    <property type="molecule type" value="Genomic_DNA"/>
</dbReference>
<evidence type="ECO:0000256" key="8">
    <source>
        <dbReference type="ARBA" id="ARBA00022603"/>
    </source>
</evidence>
<dbReference type="InterPro" id="IPR002649">
    <property type="entry name" value="tRNA_m1G_MeTrfase_TrmD"/>
</dbReference>
<dbReference type="AlphaFoldDB" id="A0A940ICI1"/>
<comment type="subcellular location">
    <subcellularLocation>
        <location evidence="2 15 17">Cytoplasm</location>
    </subcellularLocation>
</comment>
<evidence type="ECO:0000313" key="19">
    <source>
        <dbReference type="EMBL" id="MBO8424089.1"/>
    </source>
</evidence>
<accession>A0A940ICI1</accession>
<dbReference type="InterPro" id="IPR023148">
    <property type="entry name" value="tRNA_m1G_MeTrfase_C_sf"/>
</dbReference>
<comment type="similarity">
    <text evidence="3 15 17">Belongs to the RNA methyltransferase TrmD family.</text>
</comment>